<keyword evidence="2" id="KW-0472">Membrane</keyword>
<evidence type="ECO:0000259" key="3">
    <source>
        <dbReference type="Pfam" id="PF26526"/>
    </source>
</evidence>
<feature type="domain" description="DUF8175" evidence="3">
    <location>
        <begin position="106"/>
        <end position="263"/>
    </location>
</feature>
<organism evidence="4 5">
    <name type="scientific">Streptomyces zingiberis</name>
    <dbReference type="NCBI Taxonomy" id="2053010"/>
    <lineage>
        <taxon>Bacteria</taxon>
        <taxon>Bacillati</taxon>
        <taxon>Actinomycetota</taxon>
        <taxon>Actinomycetes</taxon>
        <taxon>Kitasatosporales</taxon>
        <taxon>Streptomycetaceae</taxon>
        <taxon>Streptomyces</taxon>
    </lineage>
</organism>
<feature type="region of interest" description="Disordered" evidence="1">
    <location>
        <begin position="1"/>
        <end position="52"/>
    </location>
</feature>
<evidence type="ECO:0000256" key="2">
    <source>
        <dbReference type="SAM" id="Phobius"/>
    </source>
</evidence>
<keyword evidence="2" id="KW-0812">Transmembrane</keyword>
<keyword evidence="5" id="KW-1185">Reference proteome</keyword>
<comment type="caution">
    <text evidence="4">The sequence shown here is derived from an EMBL/GenBank/DDBJ whole genome shotgun (WGS) entry which is preliminary data.</text>
</comment>
<keyword evidence="2" id="KW-1133">Transmembrane helix</keyword>
<feature type="transmembrane region" description="Helical" evidence="2">
    <location>
        <begin position="55"/>
        <end position="73"/>
    </location>
</feature>
<dbReference type="Pfam" id="PF26526">
    <property type="entry name" value="DUF8175"/>
    <property type="match status" value="1"/>
</dbReference>
<dbReference type="EMBL" id="JAATEN010000003">
    <property type="protein sequence ID" value="NJQ00102.1"/>
    <property type="molecule type" value="Genomic_DNA"/>
</dbReference>
<dbReference type="Proteomes" id="UP000695264">
    <property type="component" value="Unassembled WGS sequence"/>
</dbReference>
<evidence type="ECO:0000313" key="5">
    <source>
        <dbReference type="Proteomes" id="UP000695264"/>
    </source>
</evidence>
<name>A0ABX1BX92_9ACTN</name>
<feature type="region of interest" description="Disordered" evidence="1">
    <location>
        <begin position="79"/>
        <end position="120"/>
    </location>
</feature>
<dbReference type="RefSeq" id="WP_168100671.1">
    <property type="nucleotide sequence ID" value="NZ_JAATEN010000003.1"/>
</dbReference>
<sequence length="289" mass="29453">MSQGDGGPRDDYGSYAGYGDYPSDGPGGHRTRTRLPDEPGGGYGGQRHPARPSRGLIGVVGVIVLLIAAIAFANRGGGEGDGGSGGGGKGGPAARPTAPTGERPVTGSEAGIATGFPRTEQGAESAAANYAVALGGDGMFREDTRQTVIETIAAPSARDKMVRDMNRAYTASFLEKVGLEADGSAPGGMTFVSRTVPVGTQLTDYSDREATVAVWASSLFGLAGEGSTRPVSDGWFTITLKLTWSGGDWKVASHSQKSGPAPVRSDATASGAEEIAEAVEGYGGFTYAR</sequence>
<gene>
    <name evidence="4" type="ORF">HCK00_06015</name>
</gene>
<accession>A0ABX1BX92</accession>
<feature type="compositionally biased region" description="Low complexity" evidence="1">
    <location>
        <begin position="13"/>
        <end position="24"/>
    </location>
</feature>
<feature type="compositionally biased region" description="Gly residues" evidence="1">
    <location>
        <begin position="79"/>
        <end position="91"/>
    </location>
</feature>
<proteinExistence type="predicted"/>
<reference evidence="4 5" key="1">
    <citation type="submission" date="2020-03" db="EMBL/GenBank/DDBJ databases">
        <title>WGS of actinomycetes isolated from Thailand.</title>
        <authorList>
            <person name="Thawai C."/>
        </authorList>
    </citation>
    <scope>NUCLEOTIDE SEQUENCE [LARGE SCALE GENOMIC DNA]</scope>
    <source>
        <strain evidence="4 5">PLAI 1-29</strain>
    </source>
</reference>
<dbReference type="InterPro" id="IPR058488">
    <property type="entry name" value="DUF8175"/>
</dbReference>
<protein>
    <recommendedName>
        <fullName evidence="3">DUF8175 domain-containing protein</fullName>
    </recommendedName>
</protein>
<evidence type="ECO:0000313" key="4">
    <source>
        <dbReference type="EMBL" id="NJQ00102.1"/>
    </source>
</evidence>
<evidence type="ECO:0000256" key="1">
    <source>
        <dbReference type="SAM" id="MobiDB-lite"/>
    </source>
</evidence>